<dbReference type="InterPro" id="IPR003593">
    <property type="entry name" value="AAA+_ATPase"/>
</dbReference>
<dbReference type="InterPro" id="IPR003439">
    <property type="entry name" value="ABC_transporter-like_ATP-bd"/>
</dbReference>
<dbReference type="PANTHER" id="PTHR42788:SF13">
    <property type="entry name" value="ALIPHATIC SULFONATES IMPORT ATP-BINDING PROTEIN SSUB"/>
    <property type="match status" value="1"/>
</dbReference>
<feature type="domain" description="ABC transporter" evidence="5">
    <location>
        <begin position="6"/>
        <end position="237"/>
    </location>
</feature>
<keyword evidence="3 6" id="KW-0067">ATP-binding</keyword>
<dbReference type="InterPro" id="IPR017871">
    <property type="entry name" value="ABC_transporter-like_CS"/>
</dbReference>
<organism evidence="6">
    <name type="scientific">candidate division WOR-3 bacterium</name>
    <dbReference type="NCBI Taxonomy" id="2052148"/>
    <lineage>
        <taxon>Bacteria</taxon>
        <taxon>Bacteria division WOR-3</taxon>
    </lineage>
</organism>
<dbReference type="InterPro" id="IPR027417">
    <property type="entry name" value="P-loop_NTPase"/>
</dbReference>
<protein>
    <submittedName>
        <fullName evidence="6">ABC transporter ATP-binding protein</fullName>
    </submittedName>
</protein>
<feature type="region of interest" description="Disordered" evidence="4">
    <location>
        <begin position="252"/>
        <end position="281"/>
    </location>
</feature>
<name>A0A7V0XG98_UNCW3</name>
<dbReference type="SUPFAM" id="SSF52540">
    <property type="entry name" value="P-loop containing nucleoside triphosphate hydrolases"/>
    <property type="match status" value="1"/>
</dbReference>
<sequence>MSATGIAIRGLSKLFSTRDGEVRALENINLDIAPGSFVCLAGPTGCGKTTLLRIIAGLESPTAGGVTIGNRPVDGPRPDAGMVFQQYALFPWRNVLDNVAFGLEMRGVPRQERRERARELIELVGLTRFAHSRTWELSGGMQQRVAIARSLATDPALLLMDEPFGALDERTRHRLQDELLAVWRRTGTTVVFVTHNIDEAVYLGERVLVLADRPSRIAGDFRVDLPHSRDRIAPGYVRVLLDIRAVLEEITRPGETEESANQEGDRDEEKPASPGSACCVR</sequence>
<gene>
    <name evidence="6" type="ORF">ENN51_09140</name>
</gene>
<keyword evidence="1" id="KW-0813">Transport</keyword>
<evidence type="ECO:0000256" key="4">
    <source>
        <dbReference type="SAM" id="MobiDB-lite"/>
    </source>
</evidence>
<comment type="caution">
    <text evidence="6">The sequence shown here is derived from an EMBL/GenBank/DDBJ whole genome shotgun (WGS) entry which is preliminary data.</text>
</comment>
<dbReference type="SMART" id="SM00382">
    <property type="entry name" value="AAA"/>
    <property type="match status" value="1"/>
</dbReference>
<dbReference type="CDD" id="cd03293">
    <property type="entry name" value="ABC_NrtD_SsuB_transporters"/>
    <property type="match status" value="1"/>
</dbReference>
<dbReference type="InterPro" id="IPR050166">
    <property type="entry name" value="ABC_transporter_ATP-bind"/>
</dbReference>
<reference evidence="6" key="1">
    <citation type="journal article" date="2020" name="mSystems">
        <title>Genome- and Community-Level Interaction Insights into Carbon Utilization and Element Cycling Functions of Hydrothermarchaeota in Hydrothermal Sediment.</title>
        <authorList>
            <person name="Zhou Z."/>
            <person name="Liu Y."/>
            <person name="Xu W."/>
            <person name="Pan J."/>
            <person name="Luo Z.H."/>
            <person name="Li M."/>
        </authorList>
    </citation>
    <scope>NUCLEOTIDE SEQUENCE [LARGE SCALE GENOMIC DNA]</scope>
    <source>
        <strain evidence="6">SpSt-1182</strain>
    </source>
</reference>
<evidence type="ECO:0000256" key="1">
    <source>
        <dbReference type="ARBA" id="ARBA00022448"/>
    </source>
</evidence>
<dbReference type="PROSITE" id="PS00211">
    <property type="entry name" value="ABC_TRANSPORTER_1"/>
    <property type="match status" value="1"/>
</dbReference>
<dbReference type="EMBL" id="DSBX01000350">
    <property type="protein sequence ID" value="HDR00431.1"/>
    <property type="molecule type" value="Genomic_DNA"/>
</dbReference>
<dbReference type="PANTHER" id="PTHR42788">
    <property type="entry name" value="TAURINE IMPORT ATP-BINDING PROTEIN-RELATED"/>
    <property type="match status" value="1"/>
</dbReference>
<dbReference type="PROSITE" id="PS50893">
    <property type="entry name" value="ABC_TRANSPORTER_2"/>
    <property type="match status" value="1"/>
</dbReference>
<dbReference type="Proteomes" id="UP000885672">
    <property type="component" value="Unassembled WGS sequence"/>
</dbReference>
<dbReference type="GO" id="GO:0016887">
    <property type="term" value="F:ATP hydrolysis activity"/>
    <property type="evidence" value="ECO:0007669"/>
    <property type="project" value="InterPro"/>
</dbReference>
<dbReference type="AlphaFoldDB" id="A0A7V0XG98"/>
<dbReference type="Gene3D" id="3.40.50.300">
    <property type="entry name" value="P-loop containing nucleotide triphosphate hydrolases"/>
    <property type="match status" value="1"/>
</dbReference>
<dbReference type="GO" id="GO:0005524">
    <property type="term" value="F:ATP binding"/>
    <property type="evidence" value="ECO:0007669"/>
    <property type="project" value="UniProtKB-KW"/>
</dbReference>
<keyword evidence="2" id="KW-0547">Nucleotide-binding</keyword>
<evidence type="ECO:0000313" key="6">
    <source>
        <dbReference type="EMBL" id="HDR00431.1"/>
    </source>
</evidence>
<proteinExistence type="predicted"/>
<evidence type="ECO:0000259" key="5">
    <source>
        <dbReference type="PROSITE" id="PS50893"/>
    </source>
</evidence>
<evidence type="ECO:0000256" key="3">
    <source>
        <dbReference type="ARBA" id="ARBA00022840"/>
    </source>
</evidence>
<accession>A0A7V0XG98</accession>
<dbReference type="Pfam" id="PF00005">
    <property type="entry name" value="ABC_tran"/>
    <property type="match status" value="1"/>
</dbReference>
<evidence type="ECO:0000256" key="2">
    <source>
        <dbReference type="ARBA" id="ARBA00022741"/>
    </source>
</evidence>